<feature type="region of interest" description="Disordered" evidence="3">
    <location>
        <begin position="431"/>
        <end position="472"/>
    </location>
</feature>
<evidence type="ECO:0000259" key="4">
    <source>
        <dbReference type="PROSITE" id="PS50003"/>
    </source>
</evidence>
<feature type="compositionally biased region" description="Basic and acidic residues" evidence="3">
    <location>
        <begin position="431"/>
        <end position="442"/>
    </location>
</feature>
<reference evidence="6" key="1">
    <citation type="submission" date="2011-08" db="EMBL/GenBank/DDBJ databases">
        <title>The draft genome of Latimeria chalumnae.</title>
        <authorList>
            <person name="Di Palma F."/>
            <person name="Alfoldi J."/>
            <person name="Johnson J."/>
            <person name="Berlin A."/>
            <person name="Gnerre S."/>
            <person name="Jaffe D."/>
            <person name="MacCallum I."/>
            <person name="Young S."/>
            <person name="Walker B.J."/>
            <person name="Lander E."/>
            <person name="Lindblad-Toh K."/>
        </authorList>
    </citation>
    <scope>NUCLEOTIDE SEQUENCE [LARGE SCALE GENOMIC DNA]</scope>
    <source>
        <strain evidence="6">Wild caught</strain>
    </source>
</reference>
<dbReference type="STRING" id="7897.ENSLACP00000007576"/>
<dbReference type="InterPro" id="IPR011993">
    <property type="entry name" value="PH-like_dom_sf"/>
</dbReference>
<dbReference type="Gene3D" id="2.30.29.30">
    <property type="entry name" value="Pleckstrin-homology domain (PH domain)/Phosphotyrosine-binding domain (PTB)"/>
    <property type="match status" value="1"/>
</dbReference>
<dbReference type="GeneTree" id="ENSGT00940000160803"/>
<dbReference type="eggNOG" id="ENOG502RF6E">
    <property type="taxonomic scope" value="Eukaryota"/>
</dbReference>
<dbReference type="InParanoid" id="H3AD55"/>
<dbReference type="HOGENOM" id="CLU_003180_1_1_1"/>
<dbReference type="PANTHER" id="PTHR12156">
    <property type="entry name" value="PLECKSTRIN HOMOLOGY-LIKE DOMAIN, FAMILY B, MEMBER 3"/>
    <property type="match status" value="1"/>
</dbReference>
<dbReference type="FunFam" id="2.30.29.30:FF:000006">
    <property type="entry name" value="Pleckstrin homology like domain family B member 1"/>
    <property type="match status" value="1"/>
</dbReference>
<dbReference type="PROSITE" id="PS50003">
    <property type="entry name" value="PH_DOMAIN"/>
    <property type="match status" value="1"/>
</dbReference>
<evidence type="ECO:0000256" key="3">
    <source>
        <dbReference type="SAM" id="MobiDB-lite"/>
    </source>
</evidence>
<feature type="coiled-coil region" evidence="2">
    <location>
        <begin position="118"/>
        <end position="166"/>
    </location>
</feature>
<sequence>ESDASGLEEERRRVLSRISWEEKRITELQQQKEELMMEMEMEVALLEAELQMEREALQQEEGLIVELKKRHADVELKHQADKEKSAEALEVAVKAFEDLEFQHLEKESSMEEERETLLRQISSEIAEHQQTVARRKERVLKLKEEVTKMREQTEAQRRRLSEAKSESVKILNAEKGRLLGLPARYSKETGAKSFPDTLQALGKIFLKFWEGVVTAALPAERSNFYCTPSSSQNLSPMKKGRAQMLMDSEKLTGSAPCVLAATTLSILNSQKPLTFTPFSSLSPPPRAPLLKGTALVVCEDGRVEIVQMRTPTVQSPCMRMVRRIGLLGSSGKPPLAASFLLHEYHESRTRALPALQDFHFYFVLSSSLSCRRELVATADTPPPTKHPPNKVSSHNGSPGPDIAEIERQLREAIAEKERLLKDRRRLIELKRQAQRDAKRKELTPQQDKPVPSQAVELRHEERNTQEGPSAPHPAFSCVTFDLKSHLDSLGHAVETCPHVTILGTSCKGFLTKMGGKIKTWKKRWFVFDGKKRRLAYYADKEETKLKGVIYFQAIEEIYYDHLRSAFKSPNPKLTFCVKTYDRLFYMMAPTDVAMRIWMDVIVTAAD</sequence>
<name>H3AD55_LATCH</name>
<dbReference type="EMBL" id="AFYH01144937">
    <property type="status" value="NOT_ANNOTATED_CDS"/>
    <property type="molecule type" value="Genomic_DNA"/>
</dbReference>
<protein>
    <recommendedName>
        <fullName evidence="4">PH domain-containing protein</fullName>
    </recommendedName>
</protein>
<evidence type="ECO:0000256" key="2">
    <source>
        <dbReference type="SAM" id="Coils"/>
    </source>
</evidence>
<reference evidence="5" key="3">
    <citation type="submission" date="2025-09" db="UniProtKB">
        <authorList>
            <consortium name="Ensembl"/>
        </authorList>
    </citation>
    <scope>IDENTIFICATION</scope>
</reference>
<dbReference type="EMBL" id="AFYH01144938">
    <property type="status" value="NOT_ANNOTATED_CDS"/>
    <property type="molecule type" value="Genomic_DNA"/>
</dbReference>
<accession>H3AD55</accession>
<dbReference type="InterPro" id="IPR001849">
    <property type="entry name" value="PH_domain"/>
</dbReference>
<feature type="domain" description="PH" evidence="4">
    <location>
        <begin position="503"/>
        <end position="606"/>
    </location>
</feature>
<proteinExistence type="predicted"/>
<keyword evidence="6" id="KW-1185">Reference proteome</keyword>
<organism evidence="5 6">
    <name type="scientific">Latimeria chalumnae</name>
    <name type="common">Coelacanth</name>
    <dbReference type="NCBI Taxonomy" id="7897"/>
    <lineage>
        <taxon>Eukaryota</taxon>
        <taxon>Metazoa</taxon>
        <taxon>Chordata</taxon>
        <taxon>Craniata</taxon>
        <taxon>Vertebrata</taxon>
        <taxon>Euteleostomi</taxon>
        <taxon>Coelacanthiformes</taxon>
        <taxon>Coelacanthidae</taxon>
        <taxon>Latimeria</taxon>
    </lineage>
</organism>
<dbReference type="PANTHER" id="PTHR12156:SF22">
    <property type="entry name" value="PLECKSTRIN HOMOLOGY-LIKE DOMAIN FAMILY B MEMBER 3"/>
    <property type="match status" value="1"/>
</dbReference>
<dbReference type="SMART" id="SM00233">
    <property type="entry name" value="PH"/>
    <property type="match status" value="1"/>
</dbReference>
<dbReference type="Proteomes" id="UP000008672">
    <property type="component" value="Unassembled WGS sequence"/>
</dbReference>
<dbReference type="Bgee" id="ENSLACG00000006714">
    <property type="expression patterns" value="Expressed in pectoral fin and 1 other cell type or tissue"/>
</dbReference>
<feature type="region of interest" description="Disordered" evidence="3">
    <location>
        <begin position="377"/>
        <end position="401"/>
    </location>
</feature>
<evidence type="ECO:0000313" key="5">
    <source>
        <dbReference type="Ensembl" id="ENSLACP00000007576.1"/>
    </source>
</evidence>
<dbReference type="SUPFAM" id="SSF50729">
    <property type="entry name" value="PH domain-like"/>
    <property type="match status" value="1"/>
</dbReference>
<dbReference type="InterPro" id="IPR052212">
    <property type="entry name" value="PH-like_domain"/>
</dbReference>
<evidence type="ECO:0000256" key="1">
    <source>
        <dbReference type="ARBA" id="ARBA00023054"/>
    </source>
</evidence>
<dbReference type="Pfam" id="PF00169">
    <property type="entry name" value="PH"/>
    <property type="match status" value="1"/>
</dbReference>
<dbReference type="AlphaFoldDB" id="H3AD55"/>
<feature type="coiled-coil region" evidence="2">
    <location>
        <begin position="18"/>
        <end position="77"/>
    </location>
</feature>
<dbReference type="Ensembl" id="ENSLACT00000007640.1">
    <property type="protein sequence ID" value="ENSLACP00000007576.1"/>
    <property type="gene ID" value="ENSLACG00000006714.1"/>
</dbReference>
<evidence type="ECO:0000313" key="6">
    <source>
        <dbReference type="Proteomes" id="UP000008672"/>
    </source>
</evidence>
<reference evidence="5" key="2">
    <citation type="submission" date="2025-08" db="UniProtKB">
        <authorList>
            <consortium name="Ensembl"/>
        </authorList>
    </citation>
    <scope>IDENTIFICATION</scope>
</reference>
<keyword evidence="1 2" id="KW-0175">Coiled coil</keyword>